<evidence type="ECO:0000313" key="2">
    <source>
        <dbReference type="EMBL" id="MBU3067385.1"/>
    </source>
</evidence>
<dbReference type="Proteomes" id="UP000733379">
    <property type="component" value="Unassembled WGS sequence"/>
</dbReference>
<reference evidence="2 3" key="1">
    <citation type="submission" date="2021-06" db="EMBL/GenBank/DDBJ databases">
        <title>Actinomycetes sequencing.</title>
        <authorList>
            <person name="Shan Q."/>
        </authorList>
    </citation>
    <scope>NUCLEOTIDE SEQUENCE [LARGE SCALE GENOMIC DNA]</scope>
    <source>
        <strain evidence="2 3">NEAU-G5</strain>
    </source>
</reference>
<dbReference type="SUPFAM" id="SSF102110">
    <property type="entry name" value="(2r)-phospho-3-sulfolactate synthase ComA"/>
    <property type="match status" value="1"/>
</dbReference>
<evidence type="ECO:0000256" key="1">
    <source>
        <dbReference type="ARBA" id="ARBA00010424"/>
    </source>
</evidence>
<proteinExistence type="inferred from homology"/>
<protein>
    <submittedName>
        <fullName evidence="2">Phosphosulfolactate synthase</fullName>
    </submittedName>
</protein>
<organism evidence="2 3">
    <name type="scientific">Nocardia albiluteola</name>
    <dbReference type="NCBI Taxonomy" id="2842303"/>
    <lineage>
        <taxon>Bacteria</taxon>
        <taxon>Bacillati</taxon>
        <taxon>Actinomycetota</taxon>
        <taxon>Actinomycetes</taxon>
        <taxon>Mycobacteriales</taxon>
        <taxon>Nocardiaceae</taxon>
        <taxon>Nocardia</taxon>
    </lineage>
</organism>
<evidence type="ECO:0000313" key="3">
    <source>
        <dbReference type="Proteomes" id="UP000733379"/>
    </source>
</evidence>
<dbReference type="EMBL" id="JAHKNI010000021">
    <property type="protein sequence ID" value="MBU3067385.1"/>
    <property type="molecule type" value="Genomic_DNA"/>
</dbReference>
<dbReference type="PANTHER" id="PTHR48413">
    <property type="match status" value="1"/>
</dbReference>
<dbReference type="RefSeq" id="WP_215923466.1">
    <property type="nucleotide sequence ID" value="NZ_JAHKNI010000021.1"/>
</dbReference>
<dbReference type="Gene3D" id="3.20.20.70">
    <property type="entry name" value="Aldolase class I"/>
    <property type="match status" value="1"/>
</dbReference>
<comment type="similarity">
    <text evidence="1">Belongs to the phosphosulfolactate synthase family.</text>
</comment>
<dbReference type="Pfam" id="PF02679">
    <property type="entry name" value="ComA"/>
    <property type="match status" value="1"/>
</dbReference>
<name>A0ABS6BAS4_9NOCA</name>
<sequence>MYTTALRLPDRDAKPRRRGMTMVIDPGLPNAYFTDVVDSYGDLIDVVKFGWGTCLATPKLPEKIAALRRNGIDFYFGGTLFEKFLLNDRIEEWSRFCHEAGAQTVEISNGAIALSNADKAHYIRRFAGEFTVISEVGFKDPARSERLPPNRWIEFIQQDLEAGAQLVIAEARESGRSGICRPNGELRYGLIEEIADSGIDMTRVMFEAPTKELQVHLLQRIGPHANLGNVHSNEVIGLETLRLGLRADTLTDFAGTDLPAVDQELPTHA</sequence>
<dbReference type="PANTHER" id="PTHR48413:SF1">
    <property type="entry name" value="PROTEIN HEAT-STRESS-ASSOCIATED 32"/>
    <property type="match status" value="1"/>
</dbReference>
<dbReference type="InterPro" id="IPR013785">
    <property type="entry name" value="Aldolase_TIM"/>
</dbReference>
<keyword evidence="3" id="KW-1185">Reference proteome</keyword>
<accession>A0ABS6BAS4</accession>
<dbReference type="InterPro" id="IPR003830">
    <property type="entry name" value="ComA_synth"/>
</dbReference>
<comment type="caution">
    <text evidence="2">The sequence shown here is derived from an EMBL/GenBank/DDBJ whole genome shotgun (WGS) entry which is preliminary data.</text>
</comment>
<dbReference type="InterPro" id="IPR036112">
    <property type="entry name" value="ComA_synth_sf"/>
</dbReference>
<gene>
    <name evidence="2" type="ORF">KO481_38420</name>
</gene>